<keyword evidence="3" id="KW-1185">Reference proteome</keyword>
<dbReference type="PANTHER" id="PTHR43792">
    <property type="entry name" value="GNAT FAMILY, PUTATIVE (AFU_ORTHOLOGUE AFUA_3G00765)-RELATED-RELATED"/>
    <property type="match status" value="1"/>
</dbReference>
<evidence type="ECO:0000313" key="3">
    <source>
        <dbReference type="Proteomes" id="UP000013063"/>
    </source>
</evidence>
<dbReference type="RefSeq" id="WP_004622804.1">
    <property type="nucleotide sequence ID" value="NZ_APMP01000029.1"/>
</dbReference>
<accession>R0CW69</accession>
<protein>
    <submittedName>
        <fullName evidence="2">Acetyltransferase, ribosomal protein N-acetylase</fullName>
    </submittedName>
</protein>
<dbReference type="InterPro" id="IPR051531">
    <property type="entry name" value="N-acetyltransferase"/>
</dbReference>
<dbReference type="STRING" id="1292034.OR37_03497"/>
<evidence type="ECO:0000313" key="2">
    <source>
        <dbReference type="EMBL" id="ENZ80585.1"/>
    </source>
</evidence>
<sequence length="186" mass="20059" precursor="true">MSAPTLTTARLTLSPPVLADFDDSRAMWADPIVVQHVGGRPFTDEESWTRLLRARGLWAVLGFGYWAVRETSTGRYVGEVGFADLHRDIAPSLRGLPEMGWVLAAWAHGQGFGTEAVRAGLAWIDQTLAPPRVPCIIDAENAASLALAAKVGFQIRVHTHYKGAPIVLMERARPDGGTARAATSST</sequence>
<gene>
    <name evidence="2" type="ORF">OR37_03497</name>
</gene>
<dbReference type="InterPro" id="IPR000182">
    <property type="entry name" value="GNAT_dom"/>
</dbReference>
<dbReference type="PATRIC" id="fig|1292034.3.peg.3471"/>
<reference evidence="2 3" key="1">
    <citation type="journal article" date="2013" name="Genome Announc.">
        <title>Draft Genome Sequence for Caulobacter sp. Strain OR37, a Bacterium Tolerant to Heavy Metals.</title>
        <authorList>
            <person name="Utturkar S.M."/>
            <person name="Bollmann A."/>
            <person name="Brzoska R.M."/>
            <person name="Klingeman D.M."/>
            <person name="Epstein S.E."/>
            <person name="Palumbo A.V."/>
            <person name="Brown S.D."/>
        </authorList>
    </citation>
    <scope>NUCLEOTIDE SEQUENCE [LARGE SCALE GENOMIC DNA]</scope>
    <source>
        <strain evidence="2 3">OR37</strain>
    </source>
</reference>
<dbReference type="Proteomes" id="UP000013063">
    <property type="component" value="Unassembled WGS sequence"/>
</dbReference>
<dbReference type="Pfam" id="PF13302">
    <property type="entry name" value="Acetyltransf_3"/>
    <property type="match status" value="1"/>
</dbReference>
<proteinExistence type="predicted"/>
<dbReference type="OrthoDB" id="6293260at2"/>
<name>R0CW69_CAUVI</name>
<dbReference type="PANTHER" id="PTHR43792:SF16">
    <property type="entry name" value="N-ACETYLTRANSFERASE DOMAIN-CONTAINING PROTEIN"/>
    <property type="match status" value="1"/>
</dbReference>
<dbReference type="GO" id="GO:0005840">
    <property type="term" value="C:ribosome"/>
    <property type="evidence" value="ECO:0007669"/>
    <property type="project" value="UniProtKB-KW"/>
</dbReference>
<organism evidence="2 3">
    <name type="scientific">Caulobacter vibrioides OR37</name>
    <dbReference type="NCBI Taxonomy" id="1292034"/>
    <lineage>
        <taxon>Bacteria</taxon>
        <taxon>Pseudomonadati</taxon>
        <taxon>Pseudomonadota</taxon>
        <taxon>Alphaproteobacteria</taxon>
        <taxon>Caulobacterales</taxon>
        <taxon>Caulobacteraceae</taxon>
        <taxon>Caulobacter</taxon>
    </lineage>
</organism>
<dbReference type="SUPFAM" id="SSF55729">
    <property type="entry name" value="Acyl-CoA N-acyltransferases (Nat)"/>
    <property type="match status" value="1"/>
</dbReference>
<dbReference type="InterPro" id="IPR016181">
    <property type="entry name" value="Acyl_CoA_acyltransferase"/>
</dbReference>
<dbReference type="eggNOG" id="COG1670">
    <property type="taxonomic scope" value="Bacteria"/>
</dbReference>
<dbReference type="EMBL" id="APMP01000029">
    <property type="protein sequence ID" value="ENZ80585.1"/>
    <property type="molecule type" value="Genomic_DNA"/>
</dbReference>
<feature type="domain" description="N-acetyltransferase" evidence="1">
    <location>
        <begin position="11"/>
        <end position="174"/>
    </location>
</feature>
<dbReference type="GO" id="GO:0016747">
    <property type="term" value="F:acyltransferase activity, transferring groups other than amino-acyl groups"/>
    <property type="evidence" value="ECO:0007669"/>
    <property type="project" value="InterPro"/>
</dbReference>
<evidence type="ECO:0000259" key="1">
    <source>
        <dbReference type="PROSITE" id="PS51186"/>
    </source>
</evidence>
<keyword evidence="2" id="KW-0808">Transferase</keyword>
<dbReference type="PROSITE" id="PS51186">
    <property type="entry name" value="GNAT"/>
    <property type="match status" value="1"/>
</dbReference>
<dbReference type="Gene3D" id="3.40.630.30">
    <property type="match status" value="1"/>
</dbReference>
<keyword evidence="2" id="KW-0687">Ribonucleoprotein</keyword>
<dbReference type="AlphaFoldDB" id="R0CW69"/>
<comment type="caution">
    <text evidence="2">The sequence shown here is derived from an EMBL/GenBank/DDBJ whole genome shotgun (WGS) entry which is preliminary data.</text>
</comment>
<keyword evidence="2" id="KW-0689">Ribosomal protein</keyword>